<dbReference type="PANTHER" id="PTHR43800">
    <property type="entry name" value="PEPTIDYL-LYSINE N-ACETYLTRANSFERASE YJAB"/>
    <property type="match status" value="1"/>
</dbReference>
<dbReference type="SUPFAM" id="SSF55729">
    <property type="entry name" value="Acyl-CoA N-acyltransferases (Nat)"/>
    <property type="match status" value="1"/>
</dbReference>
<dbReference type="GO" id="GO:0016746">
    <property type="term" value="F:acyltransferase activity"/>
    <property type="evidence" value="ECO:0007669"/>
    <property type="project" value="UniProtKB-KW"/>
</dbReference>
<dbReference type="PANTHER" id="PTHR43800:SF1">
    <property type="entry name" value="PEPTIDYL-LYSINE N-ACETYLTRANSFERASE YJAB"/>
    <property type="match status" value="1"/>
</dbReference>
<dbReference type="Gene3D" id="3.40.630.30">
    <property type="match status" value="1"/>
</dbReference>
<dbReference type="InterPro" id="IPR016181">
    <property type="entry name" value="Acyl_CoA_acyltransferase"/>
</dbReference>
<evidence type="ECO:0000313" key="4">
    <source>
        <dbReference type="Proteomes" id="UP000767446"/>
    </source>
</evidence>
<keyword evidence="2" id="KW-0012">Acyltransferase</keyword>
<evidence type="ECO:0000313" key="3">
    <source>
        <dbReference type="EMBL" id="MBR8828516.1"/>
    </source>
</evidence>
<evidence type="ECO:0000256" key="2">
    <source>
        <dbReference type="ARBA" id="ARBA00023315"/>
    </source>
</evidence>
<dbReference type="Proteomes" id="UP000767446">
    <property type="component" value="Unassembled WGS sequence"/>
</dbReference>
<evidence type="ECO:0000256" key="1">
    <source>
        <dbReference type="ARBA" id="ARBA00022679"/>
    </source>
</evidence>
<name>A0A941GX26_9CHRO</name>
<organism evidence="3 4">
    <name type="scientific">Gomphosphaeria aponina SAG 52.96 = DSM 107014</name>
    <dbReference type="NCBI Taxonomy" id="1521640"/>
    <lineage>
        <taxon>Bacteria</taxon>
        <taxon>Bacillati</taxon>
        <taxon>Cyanobacteriota</taxon>
        <taxon>Cyanophyceae</taxon>
        <taxon>Oscillatoriophycideae</taxon>
        <taxon>Chroococcales</taxon>
        <taxon>Gomphosphaeriaceae</taxon>
        <taxon>Gomphosphaeria</taxon>
    </lineage>
</organism>
<keyword evidence="1" id="KW-0808">Transferase</keyword>
<comment type="caution">
    <text evidence="3">The sequence shown here is derived from an EMBL/GenBank/DDBJ whole genome shotgun (WGS) entry which is preliminary data.</text>
</comment>
<sequence length="411" mass="47273">MTAKVITQNPKVVIRPVQYRDLEAMENLTASFSELEGDLTSVSLERQLKQVRRWYGLLRVLKLFPNPFEHYFCVYVAEQFQRLRGLIQVSPINSSRSTWRIDRVVMDTHSSASELLIGRAGIGSQLLRYCFETIWEARTWILEVNINQKSNLGLYRQNGFQPLAQMTYWSVEPEIIQQLAVHDPDLPNLLPISNADAQLLYQLDTVSMPPLLRQVFDRHIQDFKTNILSSLLTHIGQLMGNKEVVSGYVFEPQRKAAIGYFRLELCKDGSESHQATLTVHPAYTWLYPRLLGKMAQIVEVLPPQCLELASADYQPEREEYLEKIGAARIEHTLLMSRSVWHKLKESRALEGLQLSDVLQGLQTAPRTPIPNSWMKEKNYTLYNKITKQNDDSNSVDEKIIREAAENLDNSN</sequence>
<proteinExistence type="predicted"/>
<protein>
    <submittedName>
        <fullName evidence="3">GNAT family N-acetyltransferase</fullName>
    </submittedName>
</protein>
<gene>
    <name evidence="3" type="ORF">DSM107014_11560</name>
</gene>
<dbReference type="AlphaFoldDB" id="A0A941GX26"/>
<accession>A0A941GX26</accession>
<dbReference type="EMBL" id="JADQBC010000074">
    <property type="protein sequence ID" value="MBR8828516.1"/>
    <property type="molecule type" value="Genomic_DNA"/>
</dbReference>
<reference evidence="3" key="1">
    <citation type="submission" date="2021-02" db="EMBL/GenBank/DDBJ databases">
        <title>Metagenome analyses of Stigonema ocellatum DSM 106950, Chlorogloea purpurea SAG 13.99 and Gomphosphaeria aponina DSM 107014.</title>
        <authorList>
            <person name="Marter P."/>
            <person name="Huang S."/>
        </authorList>
    </citation>
    <scope>NUCLEOTIDE SEQUENCE</scope>
    <source>
        <strain evidence="3">JP213</strain>
    </source>
</reference>